<protein>
    <submittedName>
        <fullName evidence="2">Uncharacterized protein</fullName>
    </submittedName>
</protein>
<reference evidence="2 3" key="1">
    <citation type="journal article" date="2016" name="Nat. Commun.">
        <title>Thousands of microbial genomes shed light on interconnected biogeochemical processes in an aquifer system.</title>
        <authorList>
            <person name="Anantharaman K."/>
            <person name="Brown C.T."/>
            <person name="Hug L.A."/>
            <person name="Sharon I."/>
            <person name="Castelle C.J."/>
            <person name="Probst A.J."/>
            <person name="Thomas B.C."/>
            <person name="Singh A."/>
            <person name="Wilkins M.J."/>
            <person name="Karaoz U."/>
            <person name="Brodie E.L."/>
            <person name="Williams K.H."/>
            <person name="Hubbard S.S."/>
            <person name="Banfield J.F."/>
        </authorList>
    </citation>
    <scope>NUCLEOTIDE SEQUENCE [LARGE SCALE GENOMIC DNA]</scope>
    <source>
        <strain evidence="3">RIFCSPLOWO2_12_FULL_64_10</strain>
    </source>
</reference>
<gene>
    <name evidence="2" type="ORF">A3F84_19870</name>
</gene>
<name>A0A1F6CSX5_HANXR</name>
<organism evidence="2 3">
    <name type="scientific">Handelsmanbacteria sp. (strain RIFCSPLOWO2_12_FULL_64_10)</name>
    <dbReference type="NCBI Taxonomy" id="1817868"/>
    <lineage>
        <taxon>Bacteria</taxon>
        <taxon>Candidatus Handelsmaniibacteriota</taxon>
    </lineage>
</organism>
<proteinExistence type="predicted"/>
<dbReference type="Proteomes" id="UP000178606">
    <property type="component" value="Unassembled WGS sequence"/>
</dbReference>
<dbReference type="AlphaFoldDB" id="A0A1F6CSX5"/>
<evidence type="ECO:0000313" key="2">
    <source>
        <dbReference type="EMBL" id="OGG52111.1"/>
    </source>
</evidence>
<evidence type="ECO:0000256" key="1">
    <source>
        <dbReference type="SAM" id="MobiDB-lite"/>
    </source>
</evidence>
<dbReference type="EMBL" id="MFKF01000157">
    <property type="protein sequence ID" value="OGG52111.1"/>
    <property type="molecule type" value="Genomic_DNA"/>
</dbReference>
<feature type="region of interest" description="Disordered" evidence="1">
    <location>
        <begin position="24"/>
        <end position="50"/>
    </location>
</feature>
<evidence type="ECO:0000313" key="3">
    <source>
        <dbReference type="Proteomes" id="UP000178606"/>
    </source>
</evidence>
<accession>A0A1F6CSX5</accession>
<sequence>MGLRHLLHTLREEDLEQKRVVRHRGQLRHRIGQEKAPAPSPSEEIPTFDLGGRTFEDRQSAAAFSTLIGRSGLKGKVLEHIPPSQVLSQDGGQPARLRDRTTLKDRFIPGGVASKFGIRPIEKSSDEQEVN</sequence>
<comment type="caution">
    <text evidence="2">The sequence shown here is derived from an EMBL/GenBank/DDBJ whole genome shotgun (WGS) entry which is preliminary data.</text>
</comment>